<evidence type="ECO:0000313" key="9">
    <source>
        <dbReference type="Proteomes" id="UP000019146"/>
    </source>
</evidence>
<evidence type="ECO:0000256" key="5">
    <source>
        <dbReference type="ARBA" id="ARBA00034078"/>
    </source>
</evidence>
<comment type="cofactor">
    <cofactor evidence="5">
        <name>[2Fe-2S] cluster</name>
        <dbReference type="ChEBI" id="CHEBI:190135"/>
    </cofactor>
</comment>
<keyword evidence="8" id="KW-0223">Dioxygenase</keyword>
<evidence type="ECO:0000256" key="3">
    <source>
        <dbReference type="ARBA" id="ARBA00023004"/>
    </source>
</evidence>
<protein>
    <submittedName>
        <fullName evidence="8">Ferredoxin subunit of nitrite reductase and ring-hydroxylating dioxygenase</fullName>
    </submittedName>
</protein>
<accession>A0A0P0RIH7</accession>
<dbReference type="PANTHER" id="PTHR21496">
    <property type="entry name" value="FERREDOXIN-RELATED"/>
    <property type="match status" value="1"/>
</dbReference>
<evidence type="ECO:0000313" key="8">
    <source>
        <dbReference type="EMBL" id="ALL68476.1"/>
    </source>
</evidence>
<name>A0A0P0RIH7_9BURK</name>
<dbReference type="PANTHER" id="PTHR21496:SF0">
    <property type="entry name" value="RIESKE DOMAIN-CONTAINING PROTEIN"/>
    <property type="match status" value="1"/>
</dbReference>
<dbReference type="Proteomes" id="UP000019146">
    <property type="component" value="Chromosome 2"/>
</dbReference>
<dbReference type="RefSeq" id="WP_035998140.1">
    <property type="nucleotide sequence ID" value="NZ_CP012747.1"/>
</dbReference>
<dbReference type="KEGG" id="bcai:K788_00002500"/>
<evidence type="ECO:0000256" key="1">
    <source>
        <dbReference type="ARBA" id="ARBA00022714"/>
    </source>
</evidence>
<reference evidence="8 9" key="1">
    <citation type="journal article" date="2014" name="Genome Announc.">
        <title>Draft Genome Sequence of the Haloacid-Degrading Burkholderia caribensis Strain MBA4.</title>
        <authorList>
            <person name="Pan Y."/>
            <person name="Kong K.F."/>
            <person name="Tsang J.S."/>
        </authorList>
    </citation>
    <scope>NUCLEOTIDE SEQUENCE [LARGE SCALE GENOMIC DNA]</scope>
    <source>
        <strain evidence="8 9">MBA4</strain>
    </source>
</reference>
<dbReference type="GO" id="GO:0051213">
    <property type="term" value="F:dioxygenase activity"/>
    <property type="evidence" value="ECO:0007669"/>
    <property type="project" value="UniProtKB-KW"/>
</dbReference>
<dbReference type="Gene3D" id="2.102.10.10">
    <property type="entry name" value="Rieske [2Fe-2S] iron-sulphur domain"/>
    <property type="match status" value="1"/>
</dbReference>
<keyword evidence="1" id="KW-0001">2Fe-2S</keyword>
<comment type="similarity">
    <text evidence="6">Belongs to the bacterial ring-hydroxylating dioxygenase ferredoxin component family.</text>
</comment>
<keyword evidence="4" id="KW-0411">Iron-sulfur</keyword>
<dbReference type="PROSITE" id="PS51296">
    <property type="entry name" value="RIESKE"/>
    <property type="match status" value="1"/>
</dbReference>
<dbReference type="Pfam" id="PF00355">
    <property type="entry name" value="Rieske"/>
    <property type="match status" value="1"/>
</dbReference>
<keyword evidence="8" id="KW-0560">Oxidoreductase</keyword>
<organism evidence="8 9">
    <name type="scientific">Paraburkholderia caribensis MBA4</name>
    <dbReference type="NCBI Taxonomy" id="1323664"/>
    <lineage>
        <taxon>Bacteria</taxon>
        <taxon>Pseudomonadati</taxon>
        <taxon>Pseudomonadota</taxon>
        <taxon>Betaproteobacteria</taxon>
        <taxon>Burkholderiales</taxon>
        <taxon>Burkholderiaceae</taxon>
        <taxon>Paraburkholderia</taxon>
    </lineage>
</organism>
<dbReference type="SUPFAM" id="SSF50022">
    <property type="entry name" value="ISP domain"/>
    <property type="match status" value="1"/>
</dbReference>
<dbReference type="InterPro" id="IPR017941">
    <property type="entry name" value="Rieske_2Fe-2S"/>
</dbReference>
<dbReference type="GO" id="GO:0046872">
    <property type="term" value="F:metal ion binding"/>
    <property type="evidence" value="ECO:0007669"/>
    <property type="project" value="UniProtKB-KW"/>
</dbReference>
<gene>
    <name evidence="8" type="ORF">K788_00002500</name>
</gene>
<proteinExistence type="inferred from homology"/>
<feature type="domain" description="Rieske" evidence="7">
    <location>
        <begin position="4"/>
        <end position="99"/>
    </location>
</feature>
<dbReference type="CDD" id="cd03528">
    <property type="entry name" value="Rieske_RO_ferredoxin"/>
    <property type="match status" value="1"/>
</dbReference>
<dbReference type="AlphaFoldDB" id="A0A0P0RIH7"/>
<evidence type="ECO:0000256" key="2">
    <source>
        <dbReference type="ARBA" id="ARBA00022723"/>
    </source>
</evidence>
<dbReference type="GO" id="GO:0051537">
    <property type="term" value="F:2 iron, 2 sulfur cluster binding"/>
    <property type="evidence" value="ECO:0007669"/>
    <property type="project" value="UniProtKB-KW"/>
</dbReference>
<keyword evidence="3" id="KW-0408">Iron</keyword>
<dbReference type="GeneID" id="69972187"/>
<keyword evidence="2" id="KW-0479">Metal-binding</keyword>
<sequence>MTWQEVAKKSDVEDGEAVQVCVAGEPVAIYNVSGTFYATHDICTHALAHLSEGYIDGDCVECPLHGGVFRITTGEAVSGPVQKPLRVYPIKVEGESIFIDG</sequence>
<evidence type="ECO:0000256" key="4">
    <source>
        <dbReference type="ARBA" id="ARBA00023014"/>
    </source>
</evidence>
<evidence type="ECO:0000256" key="6">
    <source>
        <dbReference type="ARBA" id="ARBA00038001"/>
    </source>
</evidence>
<evidence type="ECO:0000259" key="7">
    <source>
        <dbReference type="PROSITE" id="PS51296"/>
    </source>
</evidence>
<dbReference type="InterPro" id="IPR036922">
    <property type="entry name" value="Rieske_2Fe-2S_sf"/>
</dbReference>
<dbReference type="EMBL" id="CP012747">
    <property type="protein sequence ID" value="ALL68476.1"/>
    <property type="molecule type" value="Genomic_DNA"/>
</dbReference>